<proteinExistence type="predicted"/>
<dbReference type="EMBL" id="QJSQ01000015">
    <property type="protein sequence ID" value="PYE21355.1"/>
    <property type="molecule type" value="Genomic_DNA"/>
</dbReference>
<organism evidence="1 2">
    <name type="scientific">Paraburkholderia silvatlantica</name>
    <dbReference type="NCBI Taxonomy" id="321895"/>
    <lineage>
        <taxon>Bacteria</taxon>
        <taxon>Pseudomonadati</taxon>
        <taxon>Pseudomonadota</taxon>
        <taxon>Betaproteobacteria</taxon>
        <taxon>Burkholderiales</taxon>
        <taxon>Burkholderiaceae</taxon>
        <taxon>Paraburkholderia</taxon>
    </lineage>
</organism>
<protein>
    <submittedName>
        <fullName evidence="1">Uncharacterized protein</fullName>
    </submittedName>
</protein>
<dbReference type="AlphaFoldDB" id="A0A2V4T733"/>
<evidence type="ECO:0000313" key="2">
    <source>
        <dbReference type="Proteomes" id="UP000247772"/>
    </source>
</evidence>
<dbReference type="Proteomes" id="UP000247772">
    <property type="component" value="Unassembled WGS sequence"/>
</dbReference>
<reference evidence="1 2" key="1">
    <citation type="submission" date="2018-06" db="EMBL/GenBank/DDBJ databases">
        <title>Genomic Encyclopedia of Type Strains, Phase IV (KMG-V): Genome sequencing to study the core and pangenomes of soil and plant-associated prokaryotes.</title>
        <authorList>
            <person name="Whitman W."/>
        </authorList>
    </citation>
    <scope>NUCLEOTIDE SEQUENCE [LARGE SCALE GENOMIC DNA]</scope>
    <source>
        <strain evidence="1 2">SRCL-318</strain>
    </source>
</reference>
<evidence type="ECO:0000313" key="1">
    <source>
        <dbReference type="EMBL" id="PYE21355.1"/>
    </source>
</evidence>
<gene>
    <name evidence="1" type="ORF">C7410_115198</name>
</gene>
<accession>A0A2V4T733</accession>
<name>A0A2V4T733_9BURK</name>
<comment type="caution">
    <text evidence="1">The sequence shown here is derived from an EMBL/GenBank/DDBJ whole genome shotgun (WGS) entry which is preliminary data.</text>
</comment>
<sequence>MFYVHRALVVLIALDVRLRPCADHPRKGNEKLVRKGLASQRLHYLPLHFFGVRCITYCHLICRRA</sequence>